<reference evidence="2 3" key="1">
    <citation type="journal article" date="2018" name="J. Invertebr. Pathol.">
        <title>New genotyping method for the causative agent of crayfish plague (Aphanomyces astaci) based on whole genome data.</title>
        <authorList>
            <person name="Minardi D."/>
            <person name="Studholme D.J."/>
            <person name="van der Giezen M."/>
            <person name="Pretto T."/>
            <person name="Oidtmann B."/>
        </authorList>
    </citation>
    <scope>NUCLEOTIDE SEQUENCE [LARGE SCALE GENOMIC DNA]</scope>
    <source>
        <strain evidence="2 3">KB13</strain>
    </source>
</reference>
<name>A0A9X8HC48_APHAT</name>
<gene>
    <name evidence="2" type="ORF">DYB28_006100</name>
</gene>
<evidence type="ECO:0000313" key="2">
    <source>
        <dbReference type="EMBL" id="RLO08994.1"/>
    </source>
</evidence>
<organism evidence="2 3">
    <name type="scientific">Aphanomyces astaci</name>
    <name type="common">Crayfish plague agent</name>
    <dbReference type="NCBI Taxonomy" id="112090"/>
    <lineage>
        <taxon>Eukaryota</taxon>
        <taxon>Sar</taxon>
        <taxon>Stramenopiles</taxon>
        <taxon>Oomycota</taxon>
        <taxon>Saprolegniomycetes</taxon>
        <taxon>Saprolegniales</taxon>
        <taxon>Verrucalvaceae</taxon>
        <taxon>Aphanomyces</taxon>
    </lineage>
</organism>
<sequence length="357" mass="39440">MIPSYIYLFRLIIDARSEDLLRQFGKPALIKLRDESKKVYQSLQKEYDTLKGMFATPPIYHPTKLNPVACPTYEQYVEEIAAIRLLPPEVRAEVIRGPFDAHPVLKPKERAVHKKLSAEEEVFPYVSDDDAPPGALTDAPPPLLHAEDGAGLAGRSGRRGSLSQTDVTLSKTPRAVKASPAVLSFLQNDFCNKQRKPSGSPEKPSNHLSPPKMAVILDGDEMQDEGGQVPVDAMPKSHALMKLMGLATKSVPVKRPSMLHDPNLLEDLSKPNMMAEIQRRRSSKGTPPPSPLQKKQGVNFLDELKRRAEARDSSAAQAKNPIEEGHDVAKGEETKEVAPAKPMSFLDELKKKAKARE</sequence>
<comment type="caution">
    <text evidence="2">The sequence shown here is derived from an EMBL/GenBank/DDBJ whole genome shotgun (WGS) entry which is preliminary data.</text>
</comment>
<feature type="compositionally biased region" description="Basic and acidic residues" evidence="1">
    <location>
        <begin position="302"/>
        <end position="312"/>
    </location>
</feature>
<protein>
    <submittedName>
        <fullName evidence="2">Uncharacterized protein</fullName>
    </submittedName>
</protein>
<feature type="region of interest" description="Disordered" evidence="1">
    <location>
        <begin position="276"/>
        <end position="357"/>
    </location>
</feature>
<dbReference type="Proteomes" id="UP000275652">
    <property type="component" value="Unassembled WGS sequence"/>
</dbReference>
<evidence type="ECO:0000256" key="1">
    <source>
        <dbReference type="SAM" id="MobiDB-lite"/>
    </source>
</evidence>
<feature type="compositionally biased region" description="Basic and acidic residues" evidence="1">
    <location>
        <begin position="321"/>
        <end position="338"/>
    </location>
</feature>
<accession>A0A9X8HC48</accession>
<feature type="compositionally biased region" description="Low complexity" evidence="1">
    <location>
        <begin position="149"/>
        <end position="163"/>
    </location>
</feature>
<feature type="region of interest" description="Disordered" evidence="1">
    <location>
        <begin position="125"/>
        <end position="174"/>
    </location>
</feature>
<proteinExistence type="predicted"/>
<evidence type="ECO:0000313" key="3">
    <source>
        <dbReference type="Proteomes" id="UP000275652"/>
    </source>
</evidence>
<dbReference type="EMBL" id="QUTI01020724">
    <property type="protein sequence ID" value="RLO08994.1"/>
    <property type="molecule type" value="Genomic_DNA"/>
</dbReference>
<feature type="region of interest" description="Disordered" evidence="1">
    <location>
        <begin position="192"/>
        <end position="212"/>
    </location>
</feature>
<dbReference type="AlphaFoldDB" id="A0A9X8HC48"/>